<name>A0A4S3M3G6_9FLAO</name>
<accession>A0A4S3M3G6</accession>
<dbReference type="PANTHER" id="PTHR37804">
    <property type="entry name" value="CDAA REGULATORY PROTEIN CDAR"/>
    <property type="match status" value="1"/>
</dbReference>
<dbReference type="Pfam" id="PF07949">
    <property type="entry name" value="YbbR"/>
    <property type="match status" value="1"/>
</dbReference>
<comment type="caution">
    <text evidence="1">The sequence shown here is derived from an EMBL/GenBank/DDBJ whole genome shotgun (WGS) entry which is preliminary data.</text>
</comment>
<organism evidence="1 2">
    <name type="scientific">Robertkochia marina</name>
    <dbReference type="NCBI Taxonomy" id="1227945"/>
    <lineage>
        <taxon>Bacteria</taxon>
        <taxon>Pseudomonadati</taxon>
        <taxon>Bacteroidota</taxon>
        <taxon>Flavobacteriia</taxon>
        <taxon>Flavobacteriales</taxon>
        <taxon>Flavobacteriaceae</taxon>
        <taxon>Robertkochia</taxon>
    </lineage>
</organism>
<evidence type="ECO:0000313" key="1">
    <source>
        <dbReference type="EMBL" id="THD68045.1"/>
    </source>
</evidence>
<dbReference type="InterPro" id="IPR012505">
    <property type="entry name" value="YbbR"/>
</dbReference>
<proteinExistence type="predicted"/>
<gene>
    <name evidence="1" type="ORF">E7Z59_10385</name>
</gene>
<dbReference type="Gene3D" id="2.170.120.40">
    <property type="entry name" value="YbbR-like domain"/>
    <property type="match status" value="1"/>
</dbReference>
<dbReference type="InterPro" id="IPR053154">
    <property type="entry name" value="c-di-AMP_regulator"/>
</dbReference>
<dbReference type="OrthoDB" id="1150187at2"/>
<reference evidence="1 2" key="1">
    <citation type="submission" date="2019-04" db="EMBL/GenBank/DDBJ databases">
        <title>Draft genome sequence of Robertkochia marina CC-AMO-30D.</title>
        <authorList>
            <person name="Hameed A."/>
            <person name="Lin S.-Y."/>
            <person name="Shahina M."/>
            <person name="Lai W.-A."/>
            <person name="Young C.-C."/>
        </authorList>
    </citation>
    <scope>NUCLEOTIDE SEQUENCE [LARGE SCALE GENOMIC DNA]</scope>
    <source>
        <strain evidence="1 2">CC-AMO-30D</strain>
    </source>
</reference>
<keyword evidence="2" id="KW-1185">Reference proteome</keyword>
<dbReference type="AlphaFoldDB" id="A0A4S3M3G6"/>
<evidence type="ECO:0000313" key="2">
    <source>
        <dbReference type="Proteomes" id="UP000305939"/>
    </source>
</evidence>
<sequence length="316" mass="36025">MVQNIKKRFIKPKALAFLGFLLVSFIIWLMITLSGSYVSDIRMQLAYENVPEEKLLLGDPDSYLDASVYASGYRLLNYKIFRESLSLDVASFNEGSQRFFITRAEMENSMKDQMEGLEVRRVFKDTLWLTLGENTFRKIKVSPNLTIGFQEDHEFSEPLKIIPDSIEVRGPEDLVRKIDSLTTASLVLRNLKDDFEKEVQVVIPDSLNGLQLSRESVVISGKVARYSEKILEVPLVVENVPEGVSVKTFPANIRILCKADIDDLKRVVPSGFRISCDYNEISKNPAFLLPRVEEKPSFVKSVTLLDTKVEYLLKRS</sequence>
<dbReference type="RefSeq" id="WP_136336250.1">
    <property type="nucleotide sequence ID" value="NZ_QXMP01000010.1"/>
</dbReference>
<dbReference type="PANTHER" id="PTHR37804:SF1">
    <property type="entry name" value="CDAA REGULATORY PROTEIN CDAR"/>
    <property type="match status" value="1"/>
</dbReference>
<dbReference type="Proteomes" id="UP000305939">
    <property type="component" value="Unassembled WGS sequence"/>
</dbReference>
<protein>
    <submittedName>
        <fullName evidence="1">YbbR-like domain-containing protein</fullName>
    </submittedName>
</protein>
<dbReference type="EMBL" id="SSMC01000002">
    <property type="protein sequence ID" value="THD68045.1"/>
    <property type="molecule type" value="Genomic_DNA"/>
</dbReference>